<name>A0A9X1V8T0_9BACL</name>
<sequence length="173" mass="18969">MKRKTGAALVIVVAALALVGFMNATRQPPALPQKGYRAPDFTLTDLQGKTVSLSSLKGQLVYINFFASWCPPCKMETPDLENMYKKYGNKIDFLAVNMTPSDSLPAVKAYVSTYGVTYPVLLDTQGNVESTYAVMDIPTSFFINRQGIIINRVTGMMSPAVMQSDFAQLLATH</sequence>
<keyword evidence="1" id="KW-1015">Disulfide bond</keyword>
<dbReference type="GO" id="GO:0016209">
    <property type="term" value="F:antioxidant activity"/>
    <property type="evidence" value="ECO:0007669"/>
    <property type="project" value="InterPro"/>
</dbReference>
<dbReference type="Pfam" id="PF00578">
    <property type="entry name" value="AhpC-TSA"/>
    <property type="match status" value="1"/>
</dbReference>
<evidence type="ECO:0000259" key="2">
    <source>
        <dbReference type="PROSITE" id="PS51352"/>
    </source>
</evidence>
<dbReference type="SUPFAM" id="SSF52833">
    <property type="entry name" value="Thioredoxin-like"/>
    <property type="match status" value="1"/>
</dbReference>
<dbReference type="Gene3D" id="3.40.30.10">
    <property type="entry name" value="Glutaredoxin"/>
    <property type="match status" value="1"/>
</dbReference>
<dbReference type="Proteomes" id="UP001139263">
    <property type="component" value="Unassembled WGS sequence"/>
</dbReference>
<dbReference type="PANTHER" id="PTHR42852:SF1">
    <property type="entry name" value="THIOREDOXIN-LIKE PROTEIN YNEN"/>
    <property type="match status" value="1"/>
</dbReference>
<proteinExistence type="predicted"/>
<evidence type="ECO:0000313" key="3">
    <source>
        <dbReference type="EMBL" id="MCI0183741.1"/>
    </source>
</evidence>
<dbReference type="PANTHER" id="PTHR42852">
    <property type="entry name" value="THIOL:DISULFIDE INTERCHANGE PROTEIN DSBE"/>
    <property type="match status" value="1"/>
</dbReference>
<gene>
    <name evidence="3" type="primary">resA_2</name>
    <name evidence="3" type="ORF">MM817_02032</name>
</gene>
<dbReference type="InterPro" id="IPR036249">
    <property type="entry name" value="Thioredoxin-like_sf"/>
</dbReference>
<dbReference type="PROSITE" id="PS51352">
    <property type="entry name" value="THIOREDOXIN_2"/>
    <property type="match status" value="1"/>
</dbReference>
<dbReference type="InterPro" id="IPR013766">
    <property type="entry name" value="Thioredoxin_domain"/>
</dbReference>
<dbReference type="AlphaFoldDB" id="A0A9X1V8T0"/>
<comment type="caution">
    <text evidence="3">The sequence shown here is derived from an EMBL/GenBank/DDBJ whole genome shotgun (WGS) entry which is preliminary data.</text>
</comment>
<dbReference type="InterPro" id="IPR000866">
    <property type="entry name" value="AhpC/TSA"/>
</dbReference>
<organism evidence="3 4">
    <name type="scientific">Sulfoacidibacillus ferrooxidans</name>
    <dbReference type="NCBI Taxonomy" id="2005001"/>
    <lineage>
        <taxon>Bacteria</taxon>
        <taxon>Bacillati</taxon>
        <taxon>Bacillota</taxon>
        <taxon>Bacilli</taxon>
        <taxon>Bacillales</taxon>
        <taxon>Alicyclobacillaceae</taxon>
        <taxon>Sulfoacidibacillus</taxon>
    </lineage>
</organism>
<reference evidence="3" key="1">
    <citation type="submission" date="2022-03" db="EMBL/GenBank/DDBJ databases">
        <title>Draft Genome Sequence of Firmicute Strain S0AB, a Heterotrophic Iron/Sulfur-Oxidizing Extreme Acidophile.</title>
        <authorList>
            <person name="Vergara E."/>
            <person name="Pakostova E."/>
            <person name="Johnson D.B."/>
            <person name="Holmes D.S."/>
        </authorList>
    </citation>
    <scope>NUCLEOTIDE SEQUENCE</scope>
    <source>
        <strain evidence="3">S0AB</strain>
    </source>
</reference>
<keyword evidence="4" id="KW-1185">Reference proteome</keyword>
<feature type="domain" description="Thioredoxin" evidence="2">
    <location>
        <begin position="32"/>
        <end position="171"/>
    </location>
</feature>
<dbReference type="CDD" id="cd02966">
    <property type="entry name" value="TlpA_like_family"/>
    <property type="match status" value="1"/>
</dbReference>
<evidence type="ECO:0000256" key="1">
    <source>
        <dbReference type="ARBA" id="ARBA00023157"/>
    </source>
</evidence>
<dbReference type="InterPro" id="IPR050553">
    <property type="entry name" value="Thioredoxin_ResA/DsbE_sf"/>
</dbReference>
<accession>A0A9X1V8T0</accession>
<dbReference type="EMBL" id="JALBUF010000006">
    <property type="protein sequence ID" value="MCI0183741.1"/>
    <property type="molecule type" value="Genomic_DNA"/>
</dbReference>
<protein>
    <submittedName>
        <fullName evidence="3">Thiol-disulfide oxidoreductase ResA</fullName>
    </submittedName>
</protein>
<evidence type="ECO:0000313" key="4">
    <source>
        <dbReference type="Proteomes" id="UP001139263"/>
    </source>
</evidence>
<dbReference type="RefSeq" id="WP_272879904.1">
    <property type="nucleotide sequence ID" value="NZ_JALBUF010000006.1"/>
</dbReference>
<dbReference type="GO" id="GO:0016491">
    <property type="term" value="F:oxidoreductase activity"/>
    <property type="evidence" value="ECO:0007669"/>
    <property type="project" value="InterPro"/>
</dbReference>